<comment type="caution">
    <text evidence="1">The sequence shown here is derived from an EMBL/GenBank/DDBJ whole genome shotgun (WGS) entry which is preliminary data.</text>
</comment>
<accession>A0ACC7N4H0</accession>
<protein>
    <submittedName>
        <fullName evidence="1">RHS repeat-associated core domain-containing protein</fullName>
    </submittedName>
</protein>
<name>A0ACC7N4H0_9PSED</name>
<dbReference type="EMBL" id="JBJHQE010000120">
    <property type="protein sequence ID" value="MFK9085008.1"/>
    <property type="molecule type" value="Genomic_DNA"/>
</dbReference>
<organism evidence="1 2">
    <name type="scientific">Pseudomonas neuropathica</name>
    <dbReference type="NCBI Taxonomy" id="2730425"/>
    <lineage>
        <taxon>Bacteria</taxon>
        <taxon>Pseudomonadati</taxon>
        <taxon>Pseudomonadota</taxon>
        <taxon>Gammaproteobacteria</taxon>
        <taxon>Pseudomonadales</taxon>
        <taxon>Pseudomonadaceae</taxon>
        <taxon>Pseudomonas</taxon>
    </lineage>
</organism>
<gene>
    <name evidence="1" type="ORF">ACJEBM_30595</name>
</gene>
<sequence>MTSQHKTLLCQYHYDALDRLTSNELPNEPERQRFYCKSRLTTEIQGANWYSVFQHGDQLLAQQQRESGSSGTTLLATDQQRSVLQALKINQPRQPIAYTPYGHRPAGNGLLSLLGFNGEPSDQLTGWYFLGNGYRAFNPVLMRFDRPDNLSPFGKGGLNAYAYCAGNPISRADPTGHGFIKNLVISMSQNTTPVALDTINALRRVKKLNFGTTTQLKQMAAAQRKTPQQLLIEETINYQVNDIGINFSYLENPGFKITDIQTINRVHYETTTFVNSYLTTLRELRHKNIHLISGDTLANVNKTLDRANHFLNDEALRVTETRIKRLKREKVLNYEIGDPPHYEEQLFPDRSDIPSASNNRIRGG</sequence>
<evidence type="ECO:0000313" key="1">
    <source>
        <dbReference type="EMBL" id="MFK9085008.1"/>
    </source>
</evidence>
<reference evidence="1" key="1">
    <citation type="submission" date="2024-11" db="EMBL/GenBank/DDBJ databases">
        <authorList>
            <person name="Lucas J.A."/>
        </authorList>
    </citation>
    <scope>NUCLEOTIDE SEQUENCE</scope>
    <source>
        <strain evidence="1">Z 8.8</strain>
    </source>
</reference>
<proteinExistence type="predicted"/>
<dbReference type="Proteomes" id="UP001622950">
    <property type="component" value="Unassembled WGS sequence"/>
</dbReference>
<evidence type="ECO:0000313" key="2">
    <source>
        <dbReference type="Proteomes" id="UP001622950"/>
    </source>
</evidence>
<keyword evidence="2" id="KW-1185">Reference proteome</keyword>